<feature type="domain" description="Protein kinase" evidence="25">
    <location>
        <begin position="708"/>
        <end position="1004"/>
    </location>
</feature>
<keyword evidence="9" id="KW-0808">Transferase</keyword>
<evidence type="ECO:0000256" key="18">
    <source>
        <dbReference type="ARBA" id="ARBA00023170"/>
    </source>
</evidence>
<evidence type="ECO:0000256" key="24">
    <source>
        <dbReference type="SAM" id="Phobius"/>
    </source>
</evidence>
<evidence type="ECO:0000256" key="14">
    <source>
        <dbReference type="ARBA" id="ARBA00022777"/>
    </source>
</evidence>
<evidence type="ECO:0000256" key="13">
    <source>
        <dbReference type="ARBA" id="ARBA00022741"/>
    </source>
</evidence>
<keyword evidence="12" id="KW-0677">Repeat</keyword>
<dbReference type="PROSITE" id="PS00107">
    <property type="entry name" value="PROTEIN_KINASE_ATP"/>
    <property type="match status" value="1"/>
</dbReference>
<keyword evidence="10 24" id="KW-0812">Transmembrane</keyword>
<keyword evidence="8" id="KW-0433">Leucine-rich repeat</keyword>
<name>A0A328E1J0_9ASTE</name>
<dbReference type="Proteomes" id="UP000249390">
    <property type="component" value="Unassembled WGS sequence"/>
</dbReference>
<dbReference type="FunFam" id="1.10.510.10:FF:000417">
    <property type="entry name" value="Leucine-rich repeat receptor-like protein kinase"/>
    <property type="match status" value="1"/>
</dbReference>
<dbReference type="Gene3D" id="1.10.510.10">
    <property type="entry name" value="Transferase(Phosphotransferase) domain 1"/>
    <property type="match status" value="1"/>
</dbReference>
<evidence type="ECO:0000256" key="16">
    <source>
        <dbReference type="ARBA" id="ARBA00022989"/>
    </source>
</evidence>
<evidence type="ECO:0000256" key="21">
    <source>
        <dbReference type="ARBA" id="ARBA00048679"/>
    </source>
</evidence>
<keyword evidence="13 22" id="KW-0547">Nucleotide-binding</keyword>
<dbReference type="GO" id="GO:0005524">
    <property type="term" value="F:ATP binding"/>
    <property type="evidence" value="ECO:0007669"/>
    <property type="project" value="UniProtKB-UniRule"/>
</dbReference>
<evidence type="ECO:0000313" key="26">
    <source>
        <dbReference type="EMBL" id="RAL51360.1"/>
    </source>
</evidence>
<evidence type="ECO:0000256" key="12">
    <source>
        <dbReference type="ARBA" id="ARBA00022737"/>
    </source>
</evidence>
<dbReference type="SUPFAM" id="SSF52047">
    <property type="entry name" value="RNI-like"/>
    <property type="match status" value="1"/>
</dbReference>
<dbReference type="InterPro" id="IPR017441">
    <property type="entry name" value="Protein_kinase_ATP_BS"/>
</dbReference>
<keyword evidence="5" id="KW-1003">Cell membrane</keyword>
<keyword evidence="16 24" id="KW-1133">Transmembrane helix</keyword>
<dbReference type="EC" id="2.7.11.1" evidence="4"/>
<protein>
    <recommendedName>
        <fullName evidence="4">non-specific serine/threonine protein kinase</fullName>
        <ecNumber evidence="4">2.7.11.1</ecNumber>
    </recommendedName>
</protein>
<gene>
    <name evidence="26" type="ORF">DM860_010862</name>
</gene>
<dbReference type="SMART" id="SM00369">
    <property type="entry name" value="LRR_TYP"/>
    <property type="match status" value="8"/>
</dbReference>
<keyword evidence="7" id="KW-0597">Phosphoprotein</keyword>
<dbReference type="InterPro" id="IPR000719">
    <property type="entry name" value="Prot_kinase_dom"/>
</dbReference>
<accession>A0A328E1J0</accession>
<dbReference type="EMBL" id="NQVE01000050">
    <property type="protein sequence ID" value="RAL51360.1"/>
    <property type="molecule type" value="Genomic_DNA"/>
</dbReference>
<dbReference type="GO" id="GO:0006952">
    <property type="term" value="P:defense response"/>
    <property type="evidence" value="ECO:0007669"/>
    <property type="project" value="UniProtKB-ARBA"/>
</dbReference>
<dbReference type="InterPro" id="IPR003591">
    <property type="entry name" value="Leu-rich_rpt_typical-subtyp"/>
</dbReference>
<dbReference type="Pfam" id="PF13855">
    <property type="entry name" value="LRR_8"/>
    <property type="match status" value="1"/>
</dbReference>
<evidence type="ECO:0000256" key="15">
    <source>
        <dbReference type="ARBA" id="ARBA00022840"/>
    </source>
</evidence>
<sequence>MNTHSSISIFIFFMSTTFSSLFSISTSSSTLSLQLISLLSIKSSLRDPLNTFRDWEVAGNENVSSLVWCGWSGVECGQYGHVTALDLSRRNLSGIFPASFRHLLRLRHLNLSGNLFDCPMPPPVLEFPGLTTLDISNNSFGPTLPPAVSRLRSLSVFNAFSNNFSGPLPGEIVSLKNLEYLNLGGSYFSGEIPASYGSLSNLKFLYLAGNLLTGAIPPELGLLKNLENLLIGYNEYSGGIPVEIFTLHNLTYLDISQANLSGHLSPQISNLTKLKILYLFKNGLTGEIPGELSRLTLLKELDLSSNYFSGHIPATLSSLEKLSILSLLGNNLTGEIPPGIGQLPCLERLSLWNNSLTGILPQKLGSNSRLVKMDVSSCSLSGPIPPGLCLGKKLEKLILFSNQFSGAIPATLANCTSLTRLRVQDNRLNGSIPAGFGSLPNLTFLDLSLNNLSGAIPEDFGNAVRLQFLNISGNQFHSGLPENIWSAPDLNIFSASHSAIQGKIPDFRGCHSLYKIELEGNNLTGDIPPDVQHCEKLISLNFRRNSLSGIIPWEISSLPSLTDLDLSHNLLSGTIPSNFGGTRTLESFNVSYNRLVGPIPSGQVFSSLHASSFTGNDGLCGSIIKRSCRNEPATSMDINQPHKRTTRKVVYIVIATFGICVFVLVVALRCLRASYDLRFPDDREPDPWKLTAYQRLNFTAEDVLDSVKDCDKVIGSGSTGTVYKVEMPSGEIIAIKKLHNLQKDTIRIKKGVLAEVEVLSKIKHRNIVRLLGCCATDDCALLLYEYMPNGSLDDLLHGKNKNMSSMVADWVTRYEIALGVAQGISYLHHDCDPMVLHRDLKPSNILLDDKNVARVADFGVAKLFQGDECTVSIIAGSYGYIAPEYAYSLQVDAKSDIYSYGVMLLEILTGRRSMESEFGEGNSIVDWVRSKLNAKNDMKEIFFDKYDLSSNSSCSSTSSPLVMEEMMLLLNIALLCTRRNPADRPSMREVVSMLIDVKPKRKLLGESGGCGDDAMGNGGDDDSHVPDNQITSVDDE</sequence>
<dbReference type="InterPro" id="IPR013210">
    <property type="entry name" value="LRR_N_plant-typ"/>
</dbReference>
<reference evidence="26 27" key="1">
    <citation type="submission" date="2018-06" db="EMBL/GenBank/DDBJ databases">
        <title>The Genome of Cuscuta australis (Dodder) Provides Insight into the Evolution of Plant Parasitism.</title>
        <authorList>
            <person name="Liu H."/>
        </authorList>
    </citation>
    <scope>NUCLEOTIDE SEQUENCE [LARGE SCALE GENOMIC DNA]</scope>
    <source>
        <strain evidence="27">cv. Yunnan</strain>
        <tissue evidence="26">Vines</tissue>
    </source>
</reference>
<dbReference type="PANTHER" id="PTHR48053:SF171">
    <property type="entry name" value="PROTEIN KINASE DOMAIN-CONTAINING PROTEIN"/>
    <property type="match status" value="1"/>
</dbReference>
<evidence type="ECO:0000256" key="17">
    <source>
        <dbReference type="ARBA" id="ARBA00023136"/>
    </source>
</evidence>
<evidence type="ECO:0000256" key="1">
    <source>
        <dbReference type="ARBA" id="ARBA00004162"/>
    </source>
</evidence>
<evidence type="ECO:0000256" key="11">
    <source>
        <dbReference type="ARBA" id="ARBA00022729"/>
    </source>
</evidence>
<keyword evidence="11" id="KW-0732">Signal</keyword>
<dbReference type="GO" id="GO:0005886">
    <property type="term" value="C:plasma membrane"/>
    <property type="evidence" value="ECO:0007669"/>
    <property type="project" value="UniProtKB-SubCell"/>
</dbReference>
<evidence type="ECO:0000256" key="19">
    <source>
        <dbReference type="ARBA" id="ARBA00023180"/>
    </source>
</evidence>
<dbReference type="GO" id="GO:0051707">
    <property type="term" value="P:response to other organism"/>
    <property type="evidence" value="ECO:0007669"/>
    <property type="project" value="UniProtKB-ARBA"/>
</dbReference>
<comment type="caution">
    <text evidence="26">The sequence shown here is derived from an EMBL/GenBank/DDBJ whole genome shotgun (WGS) entry which is preliminary data.</text>
</comment>
<comment type="catalytic activity">
    <reaction evidence="21">
        <text>L-seryl-[protein] + ATP = O-phospho-L-seryl-[protein] + ADP + H(+)</text>
        <dbReference type="Rhea" id="RHEA:17989"/>
        <dbReference type="Rhea" id="RHEA-COMP:9863"/>
        <dbReference type="Rhea" id="RHEA-COMP:11604"/>
        <dbReference type="ChEBI" id="CHEBI:15378"/>
        <dbReference type="ChEBI" id="CHEBI:29999"/>
        <dbReference type="ChEBI" id="CHEBI:30616"/>
        <dbReference type="ChEBI" id="CHEBI:83421"/>
        <dbReference type="ChEBI" id="CHEBI:456216"/>
        <dbReference type="EC" id="2.7.11.1"/>
    </reaction>
</comment>
<dbReference type="Gene3D" id="3.30.200.20">
    <property type="entry name" value="Phosphorylase Kinase, domain 1"/>
    <property type="match status" value="1"/>
</dbReference>
<dbReference type="InterPro" id="IPR051716">
    <property type="entry name" value="Plant_RL_S/T_kinase"/>
</dbReference>
<evidence type="ECO:0000256" key="22">
    <source>
        <dbReference type="PROSITE-ProRule" id="PRU10141"/>
    </source>
</evidence>
<organism evidence="26 27">
    <name type="scientific">Cuscuta australis</name>
    <dbReference type="NCBI Taxonomy" id="267555"/>
    <lineage>
        <taxon>Eukaryota</taxon>
        <taxon>Viridiplantae</taxon>
        <taxon>Streptophyta</taxon>
        <taxon>Embryophyta</taxon>
        <taxon>Tracheophyta</taxon>
        <taxon>Spermatophyta</taxon>
        <taxon>Magnoliopsida</taxon>
        <taxon>eudicotyledons</taxon>
        <taxon>Gunneridae</taxon>
        <taxon>Pentapetalae</taxon>
        <taxon>asterids</taxon>
        <taxon>lamiids</taxon>
        <taxon>Solanales</taxon>
        <taxon>Convolvulaceae</taxon>
        <taxon>Cuscuteae</taxon>
        <taxon>Cuscuta</taxon>
        <taxon>Cuscuta subgen. Grammica</taxon>
        <taxon>Cuscuta sect. Cleistogrammica</taxon>
    </lineage>
</organism>
<dbReference type="InterPro" id="IPR055414">
    <property type="entry name" value="LRR_R13L4/SHOC2-like"/>
</dbReference>
<evidence type="ECO:0000256" key="23">
    <source>
        <dbReference type="SAM" id="MobiDB-lite"/>
    </source>
</evidence>
<evidence type="ECO:0000256" key="3">
    <source>
        <dbReference type="ARBA" id="ARBA00008684"/>
    </source>
</evidence>
<dbReference type="Gene3D" id="3.80.10.10">
    <property type="entry name" value="Ribonuclease Inhibitor"/>
    <property type="match status" value="4"/>
</dbReference>
<keyword evidence="19" id="KW-0325">Glycoprotein</keyword>
<evidence type="ECO:0000256" key="20">
    <source>
        <dbReference type="ARBA" id="ARBA00047899"/>
    </source>
</evidence>
<dbReference type="SMART" id="SM00220">
    <property type="entry name" value="S_TKc"/>
    <property type="match status" value="1"/>
</dbReference>
<evidence type="ECO:0000256" key="2">
    <source>
        <dbReference type="ARBA" id="ARBA00004479"/>
    </source>
</evidence>
<dbReference type="Pfam" id="PF23598">
    <property type="entry name" value="LRR_14"/>
    <property type="match status" value="1"/>
</dbReference>
<evidence type="ECO:0000256" key="10">
    <source>
        <dbReference type="ARBA" id="ARBA00022692"/>
    </source>
</evidence>
<dbReference type="FunFam" id="3.80.10.10:FF:000233">
    <property type="entry name" value="Leucine-rich repeat receptor-like protein kinase TDR"/>
    <property type="match status" value="1"/>
</dbReference>
<feature type="region of interest" description="Disordered" evidence="23">
    <location>
        <begin position="1003"/>
        <end position="1036"/>
    </location>
</feature>
<evidence type="ECO:0000256" key="9">
    <source>
        <dbReference type="ARBA" id="ARBA00022679"/>
    </source>
</evidence>
<evidence type="ECO:0000256" key="5">
    <source>
        <dbReference type="ARBA" id="ARBA00022475"/>
    </source>
</evidence>
<keyword evidence="18" id="KW-0675">Receptor</keyword>
<feature type="compositionally biased region" description="Polar residues" evidence="23">
    <location>
        <begin position="1026"/>
        <end position="1036"/>
    </location>
</feature>
<comment type="subcellular location">
    <subcellularLocation>
        <location evidence="1">Cell membrane</location>
        <topology evidence="1">Single-pass membrane protein</topology>
    </subcellularLocation>
    <subcellularLocation>
        <location evidence="2">Membrane</location>
        <topology evidence="2">Single-pass type I membrane protein</topology>
    </subcellularLocation>
</comment>
<dbReference type="InterPro" id="IPR008271">
    <property type="entry name" value="Ser/Thr_kinase_AS"/>
</dbReference>
<dbReference type="FunFam" id="3.80.10.10:FF:000095">
    <property type="entry name" value="LRR receptor-like serine/threonine-protein kinase GSO1"/>
    <property type="match status" value="1"/>
</dbReference>
<evidence type="ECO:0000256" key="7">
    <source>
        <dbReference type="ARBA" id="ARBA00022553"/>
    </source>
</evidence>
<dbReference type="Pfam" id="PF00560">
    <property type="entry name" value="LRR_1"/>
    <property type="match status" value="2"/>
</dbReference>
<keyword evidence="17 24" id="KW-0472">Membrane</keyword>
<comment type="similarity">
    <text evidence="3">Belongs to the protein kinase superfamily. Ser/Thr protein kinase family.</text>
</comment>
<dbReference type="InterPro" id="IPR032675">
    <property type="entry name" value="LRR_dom_sf"/>
</dbReference>
<evidence type="ECO:0000256" key="8">
    <source>
        <dbReference type="ARBA" id="ARBA00022614"/>
    </source>
</evidence>
<comment type="catalytic activity">
    <reaction evidence="20">
        <text>L-threonyl-[protein] + ATP = O-phospho-L-threonyl-[protein] + ADP + H(+)</text>
        <dbReference type="Rhea" id="RHEA:46608"/>
        <dbReference type="Rhea" id="RHEA-COMP:11060"/>
        <dbReference type="Rhea" id="RHEA-COMP:11605"/>
        <dbReference type="ChEBI" id="CHEBI:15378"/>
        <dbReference type="ChEBI" id="CHEBI:30013"/>
        <dbReference type="ChEBI" id="CHEBI:30616"/>
        <dbReference type="ChEBI" id="CHEBI:61977"/>
        <dbReference type="ChEBI" id="CHEBI:456216"/>
        <dbReference type="EC" id="2.7.11.1"/>
    </reaction>
</comment>
<keyword evidence="15 22" id="KW-0067">ATP-binding</keyword>
<feature type="transmembrane region" description="Helical" evidence="24">
    <location>
        <begin position="649"/>
        <end position="668"/>
    </location>
</feature>
<dbReference type="PANTHER" id="PTHR48053">
    <property type="entry name" value="LEUCINE RICH REPEAT FAMILY PROTEIN, EXPRESSED"/>
    <property type="match status" value="1"/>
</dbReference>
<dbReference type="GO" id="GO:0009791">
    <property type="term" value="P:post-embryonic development"/>
    <property type="evidence" value="ECO:0007669"/>
    <property type="project" value="UniProtKB-ARBA"/>
</dbReference>
<proteinExistence type="inferred from homology"/>
<dbReference type="InterPro" id="IPR011009">
    <property type="entry name" value="Kinase-like_dom_sf"/>
</dbReference>
<dbReference type="SUPFAM" id="SSF52058">
    <property type="entry name" value="L domain-like"/>
    <property type="match status" value="1"/>
</dbReference>
<dbReference type="SUPFAM" id="SSF56112">
    <property type="entry name" value="Protein kinase-like (PK-like)"/>
    <property type="match status" value="1"/>
</dbReference>
<keyword evidence="14" id="KW-0418">Kinase</keyword>
<dbReference type="Pfam" id="PF00069">
    <property type="entry name" value="Pkinase"/>
    <property type="match status" value="1"/>
</dbReference>
<feature type="binding site" evidence="22">
    <location>
        <position position="737"/>
    </location>
    <ligand>
        <name>ATP</name>
        <dbReference type="ChEBI" id="CHEBI:30616"/>
    </ligand>
</feature>
<evidence type="ECO:0000259" key="25">
    <source>
        <dbReference type="PROSITE" id="PS50011"/>
    </source>
</evidence>
<keyword evidence="27" id="KW-1185">Reference proteome</keyword>
<dbReference type="AlphaFoldDB" id="A0A328E1J0"/>
<dbReference type="GO" id="GO:0004674">
    <property type="term" value="F:protein serine/threonine kinase activity"/>
    <property type="evidence" value="ECO:0007669"/>
    <property type="project" value="UniProtKB-KW"/>
</dbReference>
<evidence type="ECO:0000313" key="27">
    <source>
        <dbReference type="Proteomes" id="UP000249390"/>
    </source>
</evidence>
<dbReference type="Pfam" id="PF08263">
    <property type="entry name" value="LRRNT_2"/>
    <property type="match status" value="1"/>
</dbReference>
<dbReference type="PROSITE" id="PS00108">
    <property type="entry name" value="PROTEIN_KINASE_ST"/>
    <property type="match status" value="1"/>
</dbReference>
<dbReference type="InterPro" id="IPR001611">
    <property type="entry name" value="Leu-rich_rpt"/>
</dbReference>
<dbReference type="PRINTS" id="PR00019">
    <property type="entry name" value="LEURICHRPT"/>
</dbReference>
<evidence type="ECO:0000256" key="4">
    <source>
        <dbReference type="ARBA" id="ARBA00012513"/>
    </source>
</evidence>
<dbReference type="PROSITE" id="PS50011">
    <property type="entry name" value="PROTEIN_KINASE_DOM"/>
    <property type="match status" value="1"/>
</dbReference>
<keyword evidence="6" id="KW-0723">Serine/threonine-protein kinase</keyword>
<evidence type="ECO:0000256" key="6">
    <source>
        <dbReference type="ARBA" id="ARBA00022527"/>
    </source>
</evidence>